<reference evidence="1 2" key="1">
    <citation type="submission" date="2024-07" db="EMBL/GenBank/DDBJ databases">
        <title>Enhanced genomic and transcriptomic resources for Trichinella pseudospiralis and T. spiralis underpin the discovery of pronounced molecular differences between stages and species.</title>
        <authorList>
            <person name="Pasi K.K."/>
            <person name="La Rosa G."/>
            <person name="Gomez-Morales M.A."/>
            <person name="Tosini F."/>
            <person name="Sumanam S."/>
            <person name="Young N.D."/>
            <person name="Chang B.C."/>
            <person name="Robin G.B."/>
        </authorList>
    </citation>
    <scope>NUCLEOTIDE SEQUENCE [LARGE SCALE GENOMIC DNA]</scope>
    <source>
        <strain evidence="1">ISS534</strain>
    </source>
</reference>
<dbReference type="Proteomes" id="UP001558632">
    <property type="component" value="Unassembled WGS sequence"/>
</dbReference>
<accession>A0ABR3KE93</accession>
<organism evidence="1 2">
    <name type="scientific">Trichinella spiralis</name>
    <name type="common">Trichina worm</name>
    <dbReference type="NCBI Taxonomy" id="6334"/>
    <lineage>
        <taxon>Eukaryota</taxon>
        <taxon>Metazoa</taxon>
        <taxon>Ecdysozoa</taxon>
        <taxon>Nematoda</taxon>
        <taxon>Enoplea</taxon>
        <taxon>Dorylaimia</taxon>
        <taxon>Trichinellida</taxon>
        <taxon>Trichinellidae</taxon>
        <taxon>Trichinella</taxon>
    </lineage>
</organism>
<keyword evidence="2" id="KW-1185">Reference proteome</keyword>
<sequence>MLLDGVIDNSEHHENTGSCDNWPLQRPTAVSYLKHRYKADVVRCNTRQICRQKIVQLHKQSEKFASPTSG</sequence>
<gene>
    <name evidence="1" type="ORF">TSPI_07248</name>
</gene>
<name>A0ABR3KE93_TRISP</name>
<proteinExistence type="predicted"/>
<protein>
    <submittedName>
        <fullName evidence="1">SCAR-like protein</fullName>
    </submittedName>
</protein>
<comment type="caution">
    <text evidence="1">The sequence shown here is derived from an EMBL/GenBank/DDBJ whole genome shotgun (WGS) entry which is preliminary data.</text>
</comment>
<evidence type="ECO:0000313" key="2">
    <source>
        <dbReference type="Proteomes" id="UP001558632"/>
    </source>
</evidence>
<dbReference type="EMBL" id="JBEUSY010000373">
    <property type="protein sequence ID" value="KAL1236031.1"/>
    <property type="molecule type" value="Genomic_DNA"/>
</dbReference>
<evidence type="ECO:0000313" key="1">
    <source>
        <dbReference type="EMBL" id="KAL1236031.1"/>
    </source>
</evidence>